<keyword evidence="3" id="KW-1185">Reference proteome</keyword>
<dbReference type="Proteomes" id="UP000261905">
    <property type="component" value="Unassembled WGS sequence"/>
</dbReference>
<dbReference type="RefSeq" id="WP_116047683.1">
    <property type="nucleotide sequence ID" value="NZ_QUBQ01000003.1"/>
</dbReference>
<reference evidence="2 3" key="1">
    <citation type="submission" date="2018-08" db="EMBL/GenBank/DDBJ databases">
        <title>Paenibacillus sp. M4BSY-1, whole genome shotgun sequence.</title>
        <authorList>
            <person name="Tuo L."/>
        </authorList>
    </citation>
    <scope>NUCLEOTIDE SEQUENCE [LARGE SCALE GENOMIC DNA]</scope>
    <source>
        <strain evidence="2 3">M4BSY-1</strain>
    </source>
</reference>
<proteinExistence type="predicted"/>
<dbReference type="OrthoDB" id="2613691at2"/>
<evidence type="ECO:0000256" key="1">
    <source>
        <dbReference type="SAM" id="Phobius"/>
    </source>
</evidence>
<evidence type="ECO:0000313" key="2">
    <source>
        <dbReference type="EMBL" id="REK74397.1"/>
    </source>
</evidence>
<dbReference type="EMBL" id="QUBQ01000003">
    <property type="protein sequence ID" value="REK74397.1"/>
    <property type="molecule type" value="Genomic_DNA"/>
</dbReference>
<organism evidence="2 3">
    <name type="scientific">Paenibacillus paeoniae</name>
    <dbReference type="NCBI Taxonomy" id="2292705"/>
    <lineage>
        <taxon>Bacteria</taxon>
        <taxon>Bacillati</taxon>
        <taxon>Bacillota</taxon>
        <taxon>Bacilli</taxon>
        <taxon>Bacillales</taxon>
        <taxon>Paenibacillaceae</taxon>
        <taxon>Paenibacillus</taxon>
    </lineage>
</organism>
<dbReference type="AlphaFoldDB" id="A0A371PEP2"/>
<evidence type="ECO:0000313" key="3">
    <source>
        <dbReference type="Proteomes" id="UP000261905"/>
    </source>
</evidence>
<sequence>MNLHTNKWIQYGVIALYPAVAFGLLFFGEYLLRSWMIPVLAVLLFCFLWRGMRQVLWSNLLLWVAALPIWLFSLEAGGGEQMMANLAFIIMMFLPVLLIPQLLIVDIRNRIYDKFVRKQA</sequence>
<keyword evidence="1" id="KW-0812">Transmembrane</keyword>
<keyword evidence="1" id="KW-0472">Membrane</keyword>
<keyword evidence="1" id="KW-1133">Transmembrane helix</keyword>
<feature type="transmembrane region" description="Helical" evidence="1">
    <location>
        <begin position="86"/>
        <end position="105"/>
    </location>
</feature>
<protein>
    <submittedName>
        <fullName evidence="2">Uncharacterized protein</fullName>
    </submittedName>
</protein>
<feature type="transmembrane region" description="Helical" evidence="1">
    <location>
        <begin position="32"/>
        <end position="49"/>
    </location>
</feature>
<accession>A0A371PEP2</accession>
<name>A0A371PEP2_9BACL</name>
<gene>
    <name evidence="2" type="ORF">DX130_17930</name>
</gene>
<feature type="transmembrane region" description="Helical" evidence="1">
    <location>
        <begin position="9"/>
        <end position="26"/>
    </location>
</feature>
<feature type="transmembrane region" description="Helical" evidence="1">
    <location>
        <begin position="56"/>
        <end position="74"/>
    </location>
</feature>
<comment type="caution">
    <text evidence="2">The sequence shown here is derived from an EMBL/GenBank/DDBJ whole genome shotgun (WGS) entry which is preliminary data.</text>
</comment>